<sequence length="276" mass="31594">EGKYVGVPSVFLRTFGCNFRCMNFSLPRGTKKDKHNPEVKKLLDNGVHLTTKNFNDLPIIHTGCDTYASIYPEFKKFMMDKTIDEVVEHLLSLTPEGKWTMQNGQDIHLIFTGGEPLLGWQRLYIELLDHPKMKDLKNVTFETNTTQTLRKDFKEFLSTQNRFKITWSCSPKLSISGESWEDAINPNLAVDYASVNGSELYLKFVVADKVDVDEVGKAVKEYKNANLDCPVYLMPLGGRSEEYNFTYPEVAKLAMEKGWRFTPRLHISLFGNAWGT</sequence>
<feature type="non-terminal residue" evidence="3">
    <location>
        <position position="1"/>
    </location>
</feature>
<protein>
    <recommendedName>
        <fullName evidence="4">Radical SAM core domain-containing protein</fullName>
    </recommendedName>
</protein>
<reference evidence="3" key="1">
    <citation type="submission" date="2018-05" db="EMBL/GenBank/DDBJ databases">
        <authorList>
            <person name="Lanie J.A."/>
            <person name="Ng W.-L."/>
            <person name="Kazmierczak K.M."/>
            <person name="Andrzejewski T.M."/>
            <person name="Davidsen T.M."/>
            <person name="Wayne K.J."/>
            <person name="Tettelin H."/>
            <person name="Glass J.I."/>
            <person name="Rusch D."/>
            <person name="Podicherti R."/>
            <person name="Tsui H.-C.T."/>
            <person name="Winkler M.E."/>
        </authorList>
    </citation>
    <scope>NUCLEOTIDE SEQUENCE</scope>
</reference>
<keyword evidence="2" id="KW-0456">Lyase</keyword>
<dbReference type="GO" id="GO:0051539">
    <property type="term" value="F:4 iron, 4 sulfur cluster binding"/>
    <property type="evidence" value="ECO:0007669"/>
    <property type="project" value="UniProtKB-KW"/>
</dbReference>
<keyword evidence="1" id="KW-0408">Iron</keyword>
<dbReference type="PANTHER" id="PTHR42836">
    <property type="entry name" value="7-CARBOXY-7-DEAZAGUANINE SYNTHASE"/>
    <property type="match status" value="1"/>
</dbReference>
<organism evidence="3">
    <name type="scientific">marine metagenome</name>
    <dbReference type="NCBI Taxonomy" id="408172"/>
    <lineage>
        <taxon>unclassified sequences</taxon>
        <taxon>metagenomes</taxon>
        <taxon>ecological metagenomes</taxon>
    </lineage>
</organism>
<dbReference type="EMBL" id="UINC01075532">
    <property type="protein sequence ID" value="SVC13805.1"/>
    <property type="molecule type" value="Genomic_DNA"/>
</dbReference>
<name>A0A382JQ51_9ZZZZ</name>
<evidence type="ECO:0000313" key="3">
    <source>
        <dbReference type="EMBL" id="SVC13805.1"/>
    </source>
</evidence>
<dbReference type="InterPro" id="IPR013785">
    <property type="entry name" value="Aldolase_TIM"/>
</dbReference>
<evidence type="ECO:0000256" key="1">
    <source>
        <dbReference type="ARBA" id="ARBA00022485"/>
    </source>
</evidence>
<keyword evidence="1" id="KW-0479">Metal-binding</keyword>
<proteinExistence type="inferred from homology"/>
<dbReference type="PANTHER" id="PTHR42836:SF1">
    <property type="entry name" value="7-CARBOXY-7-DEAZAGUANINE SYNTHASE"/>
    <property type="match status" value="1"/>
</dbReference>
<accession>A0A382JQ51</accession>
<dbReference type="HAMAP" id="MF_00917">
    <property type="entry name" value="QueE"/>
    <property type="match status" value="1"/>
</dbReference>
<keyword evidence="1" id="KW-0411">Iron-sulfur</keyword>
<gene>
    <name evidence="3" type="ORF">METZ01_LOCUS266659</name>
</gene>
<evidence type="ECO:0000256" key="2">
    <source>
        <dbReference type="ARBA" id="ARBA00023239"/>
    </source>
</evidence>
<keyword evidence="1" id="KW-0004">4Fe-4S</keyword>
<dbReference type="AlphaFoldDB" id="A0A382JQ51"/>
<dbReference type="GO" id="GO:0016829">
    <property type="term" value="F:lyase activity"/>
    <property type="evidence" value="ECO:0007669"/>
    <property type="project" value="UniProtKB-KW"/>
</dbReference>
<evidence type="ECO:0008006" key="4">
    <source>
        <dbReference type="Google" id="ProtNLM"/>
    </source>
</evidence>
<dbReference type="InterPro" id="IPR024924">
    <property type="entry name" value="7-CO-7-deazaguanine_synth-like"/>
</dbReference>
<dbReference type="Gene3D" id="3.20.20.70">
    <property type="entry name" value="Aldolase class I"/>
    <property type="match status" value="1"/>
</dbReference>